<evidence type="ECO:0000256" key="2">
    <source>
        <dbReference type="ARBA" id="ARBA00006699"/>
    </source>
</evidence>
<proteinExistence type="inferred from homology"/>
<dbReference type="Pfam" id="PF02278">
    <property type="entry name" value="Lyase_8"/>
    <property type="match status" value="1"/>
</dbReference>
<feature type="active site" description="Proton acceptor" evidence="6">
    <location>
        <position position="362"/>
    </location>
</feature>
<feature type="domain" description="Lyase catalytic" evidence="12">
    <location>
        <begin position="227"/>
        <end position="576"/>
    </location>
</feature>
<dbReference type="InterPro" id="IPR011013">
    <property type="entry name" value="Gal_mutarotase_sf_dom"/>
</dbReference>
<evidence type="ECO:0000259" key="12">
    <source>
        <dbReference type="Pfam" id="PF09093"/>
    </source>
</evidence>
<feature type="active site" description="Proton acceptor" evidence="6">
    <location>
        <position position="471"/>
    </location>
</feature>
<comment type="subunit">
    <text evidence="3">Monomer.</text>
</comment>
<dbReference type="GO" id="GO:0030246">
    <property type="term" value="F:carbohydrate binding"/>
    <property type="evidence" value="ECO:0007669"/>
    <property type="project" value="InterPro"/>
</dbReference>
<evidence type="ECO:0000259" key="11">
    <source>
        <dbReference type="Pfam" id="PF09092"/>
    </source>
</evidence>
<keyword evidence="14" id="KW-1185">Reference proteome</keyword>
<evidence type="ECO:0000256" key="8">
    <source>
        <dbReference type="PIRSR" id="PIRSR034515-3"/>
    </source>
</evidence>
<dbReference type="AlphaFoldDB" id="A0A941F7F0"/>
<dbReference type="Gene3D" id="2.60.120.430">
    <property type="entry name" value="Galactose-binding lectin"/>
    <property type="match status" value="1"/>
</dbReference>
<evidence type="ECO:0000313" key="13">
    <source>
        <dbReference type="EMBL" id="MBR8538143.1"/>
    </source>
</evidence>
<dbReference type="InterPro" id="IPR008979">
    <property type="entry name" value="Galactose-bd-like_sf"/>
</dbReference>
<feature type="site" description="Transition state stabilizer" evidence="7">
    <location>
        <position position="531"/>
    </location>
</feature>
<dbReference type="InterPro" id="IPR003159">
    <property type="entry name" value="Lyase_8_central_dom"/>
</dbReference>
<dbReference type="PANTHER" id="PTHR37322:SF3">
    <property type="entry name" value="CHONDROITIN SULFATE ABC EXOLYASE"/>
    <property type="match status" value="1"/>
</dbReference>
<dbReference type="GO" id="GO:0006027">
    <property type="term" value="P:glycosaminoglycan catabolic process"/>
    <property type="evidence" value="ECO:0007669"/>
    <property type="project" value="InterPro"/>
</dbReference>
<evidence type="ECO:0000256" key="6">
    <source>
        <dbReference type="PIRSR" id="PIRSR034515-1"/>
    </source>
</evidence>
<dbReference type="Pfam" id="PF09093">
    <property type="entry name" value="Lyase_catalyt"/>
    <property type="match status" value="1"/>
</dbReference>
<feature type="domain" description="Polysaccharide lyase family 8 central" evidence="10">
    <location>
        <begin position="607"/>
        <end position="864"/>
    </location>
</feature>
<feature type="binding site" evidence="8">
    <location>
        <position position="41"/>
    </location>
    <ligand>
        <name>Ca(2+)</name>
        <dbReference type="ChEBI" id="CHEBI:29108"/>
    </ligand>
</feature>
<feature type="signal peptide" evidence="9">
    <location>
        <begin position="1"/>
        <end position="29"/>
    </location>
</feature>
<comment type="caution">
    <text evidence="13">The sequence shown here is derived from an EMBL/GenBank/DDBJ whole genome shotgun (WGS) entry which is preliminary data.</text>
</comment>
<evidence type="ECO:0000256" key="3">
    <source>
        <dbReference type="ARBA" id="ARBA00011245"/>
    </source>
</evidence>
<accession>A0A941F7F0</accession>
<dbReference type="InterPro" id="IPR024200">
    <property type="entry name" value="Chondroitinase_ABC_I"/>
</dbReference>
<keyword evidence="4 8" id="KW-0106">Calcium</keyword>
<dbReference type="Gene3D" id="2.60.220.10">
    <property type="entry name" value="Polysaccharide lyase family 8-like, C-terminal"/>
    <property type="match status" value="1"/>
</dbReference>
<evidence type="ECO:0000256" key="4">
    <source>
        <dbReference type="ARBA" id="ARBA00022837"/>
    </source>
</evidence>
<feature type="site" description="Important for catalytic activity against dermatan sulfate substrate" evidence="7">
    <location>
        <position position="361"/>
    </location>
</feature>
<dbReference type="EMBL" id="JAGTAR010000051">
    <property type="protein sequence ID" value="MBR8538143.1"/>
    <property type="molecule type" value="Genomic_DNA"/>
</dbReference>
<feature type="binding site" evidence="8">
    <location>
        <position position="39"/>
    </location>
    <ligand>
        <name>Ca(2+)</name>
        <dbReference type="ChEBI" id="CHEBI:29108"/>
    </ligand>
</feature>
<feature type="active site" description="Proton donor" evidence="6">
    <location>
        <position position="478"/>
    </location>
</feature>
<reference evidence="13" key="2">
    <citation type="submission" date="2021-04" db="EMBL/GenBank/DDBJ databases">
        <authorList>
            <person name="Zhang T."/>
            <person name="Zhang Y."/>
            <person name="Lu D."/>
            <person name="Zuo D."/>
            <person name="Du Z."/>
        </authorList>
    </citation>
    <scope>NUCLEOTIDE SEQUENCE</scope>
    <source>
        <strain evidence="13">JR1</strain>
    </source>
</reference>
<dbReference type="PANTHER" id="PTHR37322">
    <property type="match status" value="1"/>
</dbReference>
<feature type="site" description="Important for catalytic activity against all substrates" evidence="7">
    <location>
        <position position="628"/>
    </location>
</feature>
<dbReference type="GO" id="GO:0005576">
    <property type="term" value="C:extracellular region"/>
    <property type="evidence" value="ECO:0007669"/>
    <property type="project" value="InterPro"/>
</dbReference>
<dbReference type="InterPro" id="IPR014718">
    <property type="entry name" value="GH-type_carb-bd"/>
</dbReference>
<dbReference type="GO" id="GO:0046872">
    <property type="term" value="F:metal ion binding"/>
    <property type="evidence" value="ECO:0007669"/>
    <property type="project" value="UniProtKB-KW"/>
</dbReference>
<dbReference type="SUPFAM" id="SSF74650">
    <property type="entry name" value="Galactose mutarotase-like"/>
    <property type="match status" value="1"/>
</dbReference>
<comment type="similarity">
    <text evidence="2">Belongs to the polysaccharide lyase 8 family.</text>
</comment>
<evidence type="ECO:0000313" key="14">
    <source>
        <dbReference type="Proteomes" id="UP000679220"/>
    </source>
</evidence>
<feature type="site" description="Important for catalytic activity against all substrates" evidence="7">
    <location>
        <position position="189"/>
    </location>
</feature>
<feature type="binding site" evidence="8">
    <location>
        <position position="178"/>
    </location>
    <ligand>
        <name>Ca(2+)</name>
        <dbReference type="ChEBI" id="CHEBI:29108"/>
    </ligand>
</feature>
<sequence length="1021" mass="115171">MMKKNQIKRVSTLFLIAALVLGSSFSAFGQEFQHEQLWSFESVNKKQWTLDKGHKLSTSDVHYKHGQKSLRWDWQKTGAITLNQAIGFVPFNPESEDKSIPSFAVWVYNETPVDDEATFVFGTDETDNCSFKFHLNFKGWRAAWVAFERDMEGLPVATMNRLRIESPQSISKGQLFFDHMFLCINIDSRHHTPDRQVPFVNKGTESHWLIQEEASHMQPDLPAPAELSKDQLAAFRLIEQRFEADILRNQKVNAATVDNLYKQVARYQINRRKGQINGLPVWFGRNAELYIPLADHSIAKLYRENKQDIRSYFDLMLKVATAYANCEEAGLKENLRKMYMDMYDHMLDQGIAFGSGLGTIHHYGYNWRSYYRALFIMRDVLREEGQLQAAIDGLQWFAAIGETFKAPVINGMDMDAFNTQVMGRLASILIMEDTPEKAQYLSCFARWIDNGLLPAPGLNDAFKVDGSAYHHANHYPAYATGGLNGAVRMVYFMSGTPFQVSQLGHETIKKALLTMRFYCNHTQWPISMSGRHPEGKGALHPDHFAILAKAGAPDGSSAIDTELAAAYMRLIPEKKKSSFKDEFLAKGISAEATPNGHITMPYASSSVHRCAEWTASVRGHSRYLWAAEHYLGANLYGRYLAHGQLQIMGGGQPIDNKGSGFVQEGWDWNRFPGTTVINLPIDDLRANILNVDQFSGYEEMLFSDEAFAGGVHANNQNGVYAFILHEHDKYQGSLRARKSWFFFDDQIVCLGSGIENTNSEHPTETILFQNHIGKKDDEVLINGQQAGTGEQESSYAAVNMWMIDNKGNGYYLPSGAVYFHQGMQHSRDESSEKPTKGEFAAAVLQHGKAPQAASYHYCVIPGADVQRMQTVANKPAYEVLQHTEKCHMVYNTATNETGYVFFEAAKDNSTGIIKNTNLPCIALTKESDKELELNITNPDLALYEGPADEIYKDGKRVERSIYSRPWRPAESKTTYLEVELKGKWACNNKVESIIITEEGNTIVKLACKDGLTQQCSFQIID</sequence>
<keyword evidence="8" id="KW-0479">Metal-binding</keyword>
<protein>
    <recommendedName>
        <fullName evidence="15">Chondroitin ABC lyase</fullName>
    </recommendedName>
</protein>
<dbReference type="Pfam" id="PF09092">
    <property type="entry name" value="Lyase_N"/>
    <property type="match status" value="1"/>
</dbReference>
<feature type="domain" description="Lyase N-terminal" evidence="11">
    <location>
        <begin position="35"/>
        <end position="199"/>
    </location>
</feature>
<dbReference type="SUPFAM" id="SSF49863">
    <property type="entry name" value="Hyaluronate lyase-like, C-terminal domain"/>
    <property type="match status" value="1"/>
</dbReference>
<evidence type="ECO:0000256" key="5">
    <source>
        <dbReference type="ARBA" id="ARBA00023239"/>
    </source>
</evidence>
<dbReference type="GO" id="GO:0034000">
    <property type="term" value="F:chondroitin-sulfate-ABC endolyase activity"/>
    <property type="evidence" value="ECO:0007669"/>
    <property type="project" value="InterPro"/>
</dbReference>
<dbReference type="InterPro" id="IPR039174">
    <property type="entry name" value="Chondroitin_ABC_lyase"/>
</dbReference>
<evidence type="ECO:0000256" key="9">
    <source>
        <dbReference type="SAM" id="SignalP"/>
    </source>
</evidence>
<dbReference type="Proteomes" id="UP000679220">
    <property type="component" value="Unassembled WGS sequence"/>
</dbReference>
<keyword evidence="5" id="KW-0456">Lyase</keyword>
<reference evidence="13" key="1">
    <citation type="journal article" date="2018" name="Int. J. Syst. Evol. Microbiol.">
        <title>Carboxylicivirga sediminis sp. nov., isolated from coastal sediment.</title>
        <authorList>
            <person name="Wang F.Q."/>
            <person name="Ren L.H."/>
            <person name="Zou R.J."/>
            <person name="Sun Y.Z."/>
            <person name="Liu X.J."/>
            <person name="Jiang F."/>
            <person name="Liu L.J."/>
        </authorList>
    </citation>
    <scope>NUCLEOTIDE SEQUENCE</scope>
    <source>
        <strain evidence="13">JR1</strain>
    </source>
</reference>
<comment type="cofactor">
    <cofactor evidence="1">
        <name>Ca(2+)</name>
        <dbReference type="ChEBI" id="CHEBI:29108"/>
    </cofactor>
</comment>
<dbReference type="RefSeq" id="WP_212193167.1">
    <property type="nucleotide sequence ID" value="NZ_JAGTAR010000051.1"/>
</dbReference>
<organism evidence="13 14">
    <name type="scientific">Carboxylicivirga sediminis</name>
    <dbReference type="NCBI Taxonomy" id="2006564"/>
    <lineage>
        <taxon>Bacteria</taxon>
        <taxon>Pseudomonadati</taxon>
        <taxon>Bacteroidota</taxon>
        <taxon>Bacteroidia</taxon>
        <taxon>Marinilabiliales</taxon>
        <taxon>Marinilabiliaceae</taxon>
        <taxon>Carboxylicivirga</taxon>
    </lineage>
</organism>
<dbReference type="SUPFAM" id="SSF49785">
    <property type="entry name" value="Galactose-binding domain-like"/>
    <property type="match status" value="1"/>
</dbReference>
<dbReference type="InterPro" id="IPR008929">
    <property type="entry name" value="Chondroitin_lyas"/>
</dbReference>
<dbReference type="Gene3D" id="2.70.98.10">
    <property type="match status" value="1"/>
</dbReference>
<evidence type="ECO:0008006" key="15">
    <source>
        <dbReference type="Google" id="ProtNLM"/>
    </source>
</evidence>
<gene>
    <name evidence="13" type="ORF">KDU71_21410</name>
</gene>
<dbReference type="InterPro" id="IPR011071">
    <property type="entry name" value="Lyase_8-like_C"/>
</dbReference>
<dbReference type="GO" id="GO:0042597">
    <property type="term" value="C:periplasmic space"/>
    <property type="evidence" value="ECO:0007669"/>
    <property type="project" value="TreeGrafter"/>
</dbReference>
<name>A0A941F7F0_9BACT</name>
<dbReference type="InterPro" id="IPR015176">
    <property type="entry name" value="Lyase_N"/>
</dbReference>
<dbReference type="InterPro" id="IPR015177">
    <property type="entry name" value="Lyase_catalyt"/>
</dbReference>
<dbReference type="Gene3D" id="1.50.10.100">
    <property type="entry name" value="Chondroitin AC/alginate lyase"/>
    <property type="match status" value="1"/>
</dbReference>
<dbReference type="GO" id="GO:0005975">
    <property type="term" value="P:carbohydrate metabolic process"/>
    <property type="evidence" value="ECO:0007669"/>
    <property type="project" value="InterPro"/>
</dbReference>
<dbReference type="SUPFAM" id="SSF48230">
    <property type="entry name" value="Chondroitin AC/alginate lyase"/>
    <property type="match status" value="1"/>
</dbReference>
<evidence type="ECO:0000256" key="1">
    <source>
        <dbReference type="ARBA" id="ARBA00001913"/>
    </source>
</evidence>
<dbReference type="PIRSF" id="PIRSF034515">
    <property type="entry name" value="Chondroitinase"/>
    <property type="match status" value="1"/>
</dbReference>
<feature type="chain" id="PRO_5037829185" description="Chondroitin ABC lyase" evidence="9">
    <location>
        <begin position="30"/>
        <end position="1021"/>
    </location>
</feature>
<keyword evidence="9" id="KW-0732">Signal</keyword>
<evidence type="ECO:0000256" key="7">
    <source>
        <dbReference type="PIRSR" id="PIRSR034515-2"/>
    </source>
</evidence>
<evidence type="ECO:0000259" key="10">
    <source>
        <dbReference type="Pfam" id="PF02278"/>
    </source>
</evidence>